<gene>
    <name evidence="10" type="ORF">PARMNEM_LOCUS3089</name>
</gene>
<sequence>MKMVYVEGLTANTVNRIESCGSKQASYVDSEVEDVGPCSVCGAGAGEADSGGSGGGAGLWREVAAEVCGTALLVLLTCLSSCAAEPPLHTALAAGLVVATLVQCLDHISGAMINPTVTLAAVVAGRLSGARGALYALAQAGGAAAGGALLRALAPRAAACCRTCPAPHVSLAQAVCVEAALGAVLALCNCAAWDARNRRLLDSWPLRVGLTVTALSLAAGELTGASMNPVRSLAPALYSGDWTAQWVYCVGPPLGALCATALYRCVWCAPPAAIPRGSAILRATPAHTHRP</sequence>
<keyword evidence="4 9" id="KW-0813">Transport</keyword>
<dbReference type="AlphaFoldDB" id="A0AAV1KED9"/>
<dbReference type="SUPFAM" id="SSF81338">
    <property type="entry name" value="Aquaporin-like"/>
    <property type="match status" value="1"/>
</dbReference>
<dbReference type="Pfam" id="PF00230">
    <property type="entry name" value="MIP"/>
    <property type="match status" value="1"/>
</dbReference>
<dbReference type="InterPro" id="IPR000425">
    <property type="entry name" value="MIP"/>
</dbReference>
<evidence type="ECO:0000256" key="9">
    <source>
        <dbReference type="RuleBase" id="RU000477"/>
    </source>
</evidence>
<dbReference type="InterPro" id="IPR023271">
    <property type="entry name" value="Aquaporin-like"/>
</dbReference>
<evidence type="ECO:0000256" key="1">
    <source>
        <dbReference type="ARBA" id="ARBA00004141"/>
    </source>
</evidence>
<accession>A0AAV1KED9</accession>
<keyword evidence="8" id="KW-0472">Membrane</keyword>
<evidence type="ECO:0000313" key="11">
    <source>
        <dbReference type="Proteomes" id="UP001314205"/>
    </source>
</evidence>
<comment type="subcellular location">
    <subcellularLocation>
        <location evidence="1">Membrane</location>
        <topology evidence="1">Multi-pass membrane protein</topology>
    </subcellularLocation>
</comment>
<dbReference type="PRINTS" id="PR00783">
    <property type="entry name" value="MINTRINSICP"/>
</dbReference>
<evidence type="ECO:0000313" key="10">
    <source>
        <dbReference type="EMBL" id="CAK1581420.1"/>
    </source>
</evidence>
<protein>
    <submittedName>
        <fullName evidence="10">Uncharacterized protein</fullName>
    </submittedName>
</protein>
<dbReference type="Proteomes" id="UP001314205">
    <property type="component" value="Unassembled WGS sequence"/>
</dbReference>
<evidence type="ECO:0000256" key="5">
    <source>
        <dbReference type="ARBA" id="ARBA00022692"/>
    </source>
</evidence>
<comment type="subunit">
    <text evidence="3">Homotetramer.</text>
</comment>
<name>A0AAV1KED9_9NEOP</name>
<keyword evidence="7" id="KW-1133">Transmembrane helix</keyword>
<evidence type="ECO:0000256" key="2">
    <source>
        <dbReference type="ARBA" id="ARBA00006175"/>
    </source>
</evidence>
<reference evidence="10 11" key="1">
    <citation type="submission" date="2023-11" db="EMBL/GenBank/DDBJ databases">
        <authorList>
            <person name="Hedman E."/>
            <person name="Englund M."/>
            <person name="Stromberg M."/>
            <person name="Nyberg Akerstrom W."/>
            <person name="Nylinder S."/>
            <person name="Jareborg N."/>
            <person name="Kallberg Y."/>
            <person name="Kronander E."/>
        </authorList>
    </citation>
    <scope>NUCLEOTIDE SEQUENCE [LARGE SCALE GENOMIC DNA]</scope>
</reference>
<keyword evidence="5 9" id="KW-0812">Transmembrane</keyword>
<evidence type="ECO:0000256" key="3">
    <source>
        <dbReference type="ARBA" id="ARBA00011881"/>
    </source>
</evidence>
<comment type="similarity">
    <text evidence="2 9">Belongs to the MIP/aquaporin (TC 1.A.8) family.</text>
</comment>
<dbReference type="EMBL" id="CAVLGL010000035">
    <property type="protein sequence ID" value="CAK1581420.1"/>
    <property type="molecule type" value="Genomic_DNA"/>
</dbReference>
<evidence type="ECO:0000256" key="4">
    <source>
        <dbReference type="ARBA" id="ARBA00022448"/>
    </source>
</evidence>
<dbReference type="PANTHER" id="PTHR19139:SF291">
    <property type="entry name" value="AQUAPORIN"/>
    <property type="match status" value="1"/>
</dbReference>
<keyword evidence="6" id="KW-0677">Repeat</keyword>
<dbReference type="PANTHER" id="PTHR19139">
    <property type="entry name" value="AQUAPORIN TRANSPORTER"/>
    <property type="match status" value="1"/>
</dbReference>
<proteinExistence type="inferred from homology"/>
<organism evidence="10 11">
    <name type="scientific">Parnassius mnemosyne</name>
    <name type="common">clouded apollo</name>
    <dbReference type="NCBI Taxonomy" id="213953"/>
    <lineage>
        <taxon>Eukaryota</taxon>
        <taxon>Metazoa</taxon>
        <taxon>Ecdysozoa</taxon>
        <taxon>Arthropoda</taxon>
        <taxon>Hexapoda</taxon>
        <taxon>Insecta</taxon>
        <taxon>Pterygota</taxon>
        <taxon>Neoptera</taxon>
        <taxon>Endopterygota</taxon>
        <taxon>Lepidoptera</taxon>
        <taxon>Glossata</taxon>
        <taxon>Ditrysia</taxon>
        <taxon>Papilionoidea</taxon>
        <taxon>Papilionidae</taxon>
        <taxon>Parnassiinae</taxon>
        <taxon>Parnassini</taxon>
        <taxon>Parnassius</taxon>
        <taxon>Driopa</taxon>
    </lineage>
</organism>
<dbReference type="GO" id="GO:0015267">
    <property type="term" value="F:channel activity"/>
    <property type="evidence" value="ECO:0007669"/>
    <property type="project" value="InterPro"/>
</dbReference>
<dbReference type="InterPro" id="IPR034294">
    <property type="entry name" value="Aquaporin_transptr"/>
</dbReference>
<dbReference type="GO" id="GO:0005886">
    <property type="term" value="C:plasma membrane"/>
    <property type="evidence" value="ECO:0007669"/>
    <property type="project" value="TreeGrafter"/>
</dbReference>
<dbReference type="Gene3D" id="1.20.1080.10">
    <property type="entry name" value="Glycerol uptake facilitator protein"/>
    <property type="match status" value="1"/>
</dbReference>
<evidence type="ECO:0000256" key="8">
    <source>
        <dbReference type="ARBA" id="ARBA00023136"/>
    </source>
</evidence>
<comment type="caution">
    <text evidence="10">The sequence shown here is derived from an EMBL/GenBank/DDBJ whole genome shotgun (WGS) entry which is preliminary data.</text>
</comment>
<keyword evidence="11" id="KW-1185">Reference proteome</keyword>
<evidence type="ECO:0000256" key="7">
    <source>
        <dbReference type="ARBA" id="ARBA00022989"/>
    </source>
</evidence>
<evidence type="ECO:0000256" key="6">
    <source>
        <dbReference type="ARBA" id="ARBA00022737"/>
    </source>
</evidence>